<dbReference type="Gene3D" id="2.40.420.20">
    <property type="match status" value="1"/>
</dbReference>
<keyword evidence="3 4" id="KW-0175">Coiled coil</keyword>
<dbReference type="InterPro" id="IPR050465">
    <property type="entry name" value="UPF0194_transport"/>
</dbReference>
<evidence type="ECO:0000256" key="2">
    <source>
        <dbReference type="ARBA" id="ARBA00009477"/>
    </source>
</evidence>
<evidence type="ECO:0000256" key="1">
    <source>
        <dbReference type="ARBA" id="ARBA00004196"/>
    </source>
</evidence>
<feature type="domain" description="YbhG-like alpha-helical hairpin" evidence="5">
    <location>
        <begin position="126"/>
        <end position="242"/>
    </location>
</feature>
<evidence type="ECO:0000256" key="4">
    <source>
        <dbReference type="SAM" id="Coils"/>
    </source>
</evidence>
<dbReference type="SUPFAM" id="SSF111369">
    <property type="entry name" value="HlyD-like secretion proteins"/>
    <property type="match status" value="2"/>
</dbReference>
<feature type="domain" description="CusB-like beta-barrel" evidence="6">
    <location>
        <begin position="315"/>
        <end position="392"/>
    </location>
</feature>
<evidence type="ECO:0000259" key="7">
    <source>
        <dbReference type="Pfam" id="PF25989"/>
    </source>
</evidence>
<dbReference type="Pfam" id="PF25989">
    <property type="entry name" value="YknX_C"/>
    <property type="match status" value="1"/>
</dbReference>
<protein>
    <submittedName>
        <fullName evidence="8">Efflux RND transporter periplasmic adaptor subunit</fullName>
    </submittedName>
</protein>
<dbReference type="AlphaFoldDB" id="A0A937XA38"/>
<dbReference type="PANTHER" id="PTHR32347:SF14">
    <property type="entry name" value="EFFLUX SYSTEM COMPONENT YKNX-RELATED"/>
    <property type="match status" value="1"/>
</dbReference>
<feature type="domain" description="YknX-like C-terminal permuted SH3-like" evidence="7">
    <location>
        <begin position="403"/>
        <end position="469"/>
    </location>
</feature>
<dbReference type="Gene3D" id="2.40.50.100">
    <property type="match status" value="2"/>
</dbReference>
<dbReference type="InterPro" id="IPR058637">
    <property type="entry name" value="YknX-like_C"/>
</dbReference>
<dbReference type="InterPro" id="IPR059052">
    <property type="entry name" value="HH_YbhG-like"/>
</dbReference>
<dbReference type="Proteomes" id="UP000748308">
    <property type="component" value="Unassembled WGS sequence"/>
</dbReference>
<dbReference type="PRINTS" id="PR01490">
    <property type="entry name" value="RTXTOXIND"/>
</dbReference>
<accession>A0A937XA38</accession>
<dbReference type="GO" id="GO:0022857">
    <property type="term" value="F:transmembrane transporter activity"/>
    <property type="evidence" value="ECO:0007669"/>
    <property type="project" value="InterPro"/>
</dbReference>
<dbReference type="InterPro" id="IPR058792">
    <property type="entry name" value="Beta-barrel_RND_2"/>
</dbReference>
<comment type="caution">
    <text evidence="8">The sequence shown here is derived from an EMBL/GenBank/DDBJ whole genome shotgun (WGS) entry which is preliminary data.</text>
</comment>
<feature type="coiled-coil region" evidence="4">
    <location>
        <begin position="225"/>
        <end position="276"/>
    </location>
</feature>
<evidence type="ECO:0000259" key="6">
    <source>
        <dbReference type="Pfam" id="PF25954"/>
    </source>
</evidence>
<dbReference type="Pfam" id="PF25954">
    <property type="entry name" value="Beta-barrel_RND_2"/>
    <property type="match status" value="1"/>
</dbReference>
<dbReference type="Pfam" id="PF25881">
    <property type="entry name" value="HH_YBHG"/>
    <property type="match status" value="1"/>
</dbReference>
<evidence type="ECO:0000259" key="5">
    <source>
        <dbReference type="Pfam" id="PF25881"/>
    </source>
</evidence>
<organism evidence="8 9">
    <name type="scientific">Eiseniibacteriota bacterium</name>
    <dbReference type="NCBI Taxonomy" id="2212470"/>
    <lineage>
        <taxon>Bacteria</taxon>
        <taxon>Candidatus Eiseniibacteriota</taxon>
    </lineage>
</organism>
<evidence type="ECO:0000256" key="3">
    <source>
        <dbReference type="ARBA" id="ARBA00023054"/>
    </source>
</evidence>
<evidence type="ECO:0000313" key="8">
    <source>
        <dbReference type="EMBL" id="MBM3317254.1"/>
    </source>
</evidence>
<comment type="similarity">
    <text evidence="2">Belongs to the membrane fusion protein (MFP) (TC 8.A.1) family.</text>
</comment>
<sequence>MKRGRVIVLVVAGIAVAGVLHQISAPWRATAVEVTPVERGALSDSLAVTGTVEARTVTVSPKVPGRVRAVHAASGDEVPAGRILIELDNEEMAARLDEATAAVSAARARQAQAAAALEVQRATASARLAQAEAELAAARAQRDKARAGARPQERQQAAARVAQAKVALDQARREHQRMRDLVARGALPQSALDAARAAEETAQSQYDAALQAQSLIEAGAQPEDIATAEARVRQAEALVAAARAAAAEERVRAADLATARAAVGQAEAALRAARAQLAATTIAAPIAGTVVRKNVEVGELVTPGTALLTLADLREVWVTVDLAAGDVAKVRQGQDLEVRSDAYPGRVFPAKITELSRVADPRFGVGQAWSIRAKVAPTDPDRLLRPGVQVDIEGTGVVAANALLVPATAIVTRLERTGVFVVAGGIARFRPVEIGVRTSKRVQVLGGVKMGDRVVAAPAEGLRDGMRVRTR</sequence>
<dbReference type="GO" id="GO:0016020">
    <property type="term" value="C:membrane"/>
    <property type="evidence" value="ECO:0007669"/>
    <property type="project" value="InterPro"/>
</dbReference>
<dbReference type="InterPro" id="IPR006143">
    <property type="entry name" value="RND_pump_MFP"/>
</dbReference>
<evidence type="ECO:0000313" key="9">
    <source>
        <dbReference type="Proteomes" id="UP000748308"/>
    </source>
</evidence>
<feature type="coiled-coil region" evidence="4">
    <location>
        <begin position="89"/>
        <end position="181"/>
    </location>
</feature>
<dbReference type="GO" id="GO:0030313">
    <property type="term" value="C:cell envelope"/>
    <property type="evidence" value="ECO:0007669"/>
    <property type="project" value="UniProtKB-SubCell"/>
</dbReference>
<name>A0A937XA38_UNCEI</name>
<dbReference type="PANTHER" id="PTHR32347">
    <property type="entry name" value="EFFLUX SYSTEM COMPONENT YKNX-RELATED"/>
    <property type="match status" value="1"/>
</dbReference>
<reference evidence="8" key="1">
    <citation type="submission" date="2019-03" db="EMBL/GenBank/DDBJ databases">
        <title>Lake Tanganyika Metagenome-Assembled Genomes (MAGs).</title>
        <authorList>
            <person name="Tran P."/>
        </authorList>
    </citation>
    <scope>NUCLEOTIDE SEQUENCE</scope>
    <source>
        <strain evidence="8">M_DeepCast_400m_m2_100</strain>
    </source>
</reference>
<dbReference type="EMBL" id="VGIY01000097">
    <property type="protein sequence ID" value="MBM3317254.1"/>
    <property type="molecule type" value="Genomic_DNA"/>
</dbReference>
<comment type="subcellular location">
    <subcellularLocation>
        <location evidence="1">Cell envelope</location>
    </subcellularLocation>
</comment>
<proteinExistence type="inferred from homology"/>
<dbReference type="Gene3D" id="1.10.287.470">
    <property type="entry name" value="Helix hairpin bin"/>
    <property type="match status" value="2"/>
</dbReference>
<dbReference type="Gene3D" id="2.40.30.170">
    <property type="match status" value="1"/>
</dbReference>
<dbReference type="NCBIfam" id="TIGR01730">
    <property type="entry name" value="RND_mfp"/>
    <property type="match status" value="1"/>
</dbReference>
<gene>
    <name evidence="8" type="ORF">FJY75_05330</name>
</gene>